<dbReference type="SUPFAM" id="SSF52540">
    <property type="entry name" value="P-loop containing nucleoside triphosphate hydrolases"/>
    <property type="match status" value="3"/>
</dbReference>
<dbReference type="InterPro" id="IPR041466">
    <property type="entry name" value="Dynein_AAA5_ext"/>
</dbReference>
<dbReference type="GO" id="GO:0005930">
    <property type="term" value="C:axoneme"/>
    <property type="evidence" value="ECO:0007669"/>
    <property type="project" value="UniProtKB-SubCell"/>
</dbReference>
<dbReference type="Gene3D" id="1.20.58.1120">
    <property type="match status" value="1"/>
</dbReference>
<evidence type="ECO:0000256" key="4">
    <source>
        <dbReference type="ARBA" id="ARBA00022701"/>
    </source>
</evidence>
<dbReference type="Gene3D" id="3.10.490.20">
    <property type="match status" value="1"/>
</dbReference>
<dbReference type="InterPro" id="IPR026983">
    <property type="entry name" value="DHC"/>
</dbReference>
<dbReference type="InterPro" id="IPR013602">
    <property type="entry name" value="Dynein_heavy_linker"/>
</dbReference>
<feature type="domain" description="Dynein heavy chain ATP-binding dynein motor region" evidence="19">
    <location>
        <begin position="2692"/>
        <end position="2806"/>
    </location>
</feature>
<evidence type="ECO:0000259" key="19">
    <source>
        <dbReference type="Pfam" id="PF12781"/>
    </source>
</evidence>
<dbReference type="Gene3D" id="6.10.140.1060">
    <property type="match status" value="1"/>
</dbReference>
<evidence type="ECO:0000259" key="20">
    <source>
        <dbReference type="Pfam" id="PF17852"/>
    </source>
</evidence>
<evidence type="ECO:0000256" key="8">
    <source>
        <dbReference type="ARBA" id="ARBA00023054"/>
    </source>
</evidence>
<dbReference type="Gene3D" id="1.10.8.710">
    <property type="match status" value="1"/>
</dbReference>
<evidence type="ECO:0000259" key="22">
    <source>
        <dbReference type="Pfam" id="PF18199"/>
    </source>
</evidence>
<dbReference type="GO" id="GO:0051959">
    <property type="term" value="F:dynein light intermediate chain binding"/>
    <property type="evidence" value="ECO:0007669"/>
    <property type="project" value="InterPro"/>
</dbReference>
<dbReference type="InterPro" id="IPR042228">
    <property type="entry name" value="Dynein_linker_3"/>
</dbReference>
<dbReference type="FunFam" id="3.40.50.300:FF:000362">
    <property type="entry name" value="Dynein, axonemal, heavy chain 6"/>
    <property type="match status" value="1"/>
</dbReference>
<evidence type="ECO:0000313" key="23">
    <source>
        <dbReference type="EMBL" id="VVC90144.1"/>
    </source>
</evidence>
<comment type="subcellular location">
    <subcellularLocation>
        <location evidence="1">Cytoplasm</location>
        <location evidence="1">Cytoskeleton</location>
        <location evidence="1">Cilium axoneme</location>
    </subcellularLocation>
</comment>
<evidence type="ECO:0008006" key="25">
    <source>
        <dbReference type="Google" id="ProtNLM"/>
    </source>
</evidence>
<dbReference type="PANTHER" id="PTHR22878">
    <property type="entry name" value="DYNEIN HEAVY CHAIN 6, AXONEMAL-LIKE-RELATED"/>
    <property type="match status" value="1"/>
</dbReference>
<feature type="coiled-coil region" evidence="13">
    <location>
        <begin position="2335"/>
        <end position="2436"/>
    </location>
</feature>
<keyword evidence="12" id="KW-0966">Cell projection</keyword>
<dbReference type="Pfam" id="PF17852">
    <property type="entry name" value="Dynein_AAA_lid"/>
    <property type="match status" value="1"/>
</dbReference>
<evidence type="ECO:0000259" key="16">
    <source>
        <dbReference type="Pfam" id="PF12774"/>
    </source>
</evidence>
<dbReference type="InterPro" id="IPR024743">
    <property type="entry name" value="Dynein_HC_stalk"/>
</dbReference>
<evidence type="ECO:0000256" key="7">
    <source>
        <dbReference type="ARBA" id="ARBA00023017"/>
    </source>
</evidence>
<keyword evidence="3" id="KW-0963">Cytoplasm</keyword>
<feature type="domain" description="Dynein heavy chain 3 AAA+ lid" evidence="21">
    <location>
        <begin position="2041"/>
        <end position="2091"/>
    </location>
</feature>
<dbReference type="GO" id="GO:0005524">
    <property type="term" value="F:ATP binding"/>
    <property type="evidence" value="ECO:0007669"/>
    <property type="project" value="UniProtKB-KW"/>
</dbReference>
<evidence type="ECO:0000313" key="24">
    <source>
        <dbReference type="Proteomes" id="UP000324832"/>
    </source>
</evidence>
<dbReference type="InterPro" id="IPR035699">
    <property type="entry name" value="AAA_6"/>
</dbReference>
<dbReference type="Pfam" id="PF12775">
    <property type="entry name" value="AAA_7"/>
    <property type="match status" value="1"/>
</dbReference>
<keyword evidence="7" id="KW-0243">Dynein</keyword>
<dbReference type="FunFam" id="1.10.8.1220:FF:000001">
    <property type="entry name" value="Dynein axonemal heavy chain 5"/>
    <property type="match status" value="1"/>
</dbReference>
<dbReference type="EMBL" id="FZQP02000726">
    <property type="protein sequence ID" value="VVC90143.1"/>
    <property type="molecule type" value="Genomic_DNA"/>
</dbReference>
<dbReference type="FunFam" id="1.20.140.100:FF:000004">
    <property type="entry name" value="Dynein axonemal heavy chain 6"/>
    <property type="match status" value="1"/>
</dbReference>
<evidence type="ECO:0000256" key="5">
    <source>
        <dbReference type="ARBA" id="ARBA00022741"/>
    </source>
</evidence>
<dbReference type="GO" id="GO:0030286">
    <property type="term" value="C:dynein complex"/>
    <property type="evidence" value="ECO:0007669"/>
    <property type="project" value="UniProtKB-KW"/>
</dbReference>
<feature type="domain" description="Dynein heavy chain region D6 P-loop" evidence="14">
    <location>
        <begin position="3036"/>
        <end position="3144"/>
    </location>
</feature>
<evidence type="ECO:0000259" key="15">
    <source>
        <dbReference type="Pfam" id="PF08393"/>
    </source>
</evidence>
<protein>
    <recommendedName>
        <fullName evidence="25">AAA+ ATPase domain-containing protein</fullName>
    </recommendedName>
</protein>
<dbReference type="InterPro" id="IPR027417">
    <property type="entry name" value="P-loop_NTPase"/>
</dbReference>
<accession>A0A5E4PY77</accession>
<dbReference type="Gene3D" id="1.20.1270.280">
    <property type="match status" value="1"/>
</dbReference>
<dbReference type="GO" id="GO:0005874">
    <property type="term" value="C:microtubule"/>
    <property type="evidence" value="ECO:0007669"/>
    <property type="project" value="UniProtKB-KW"/>
</dbReference>
<name>A0A5E4PY77_9NEOP</name>
<dbReference type="Gene3D" id="1.20.920.30">
    <property type="match status" value="2"/>
</dbReference>
<feature type="domain" description="Dynein heavy chain C-terminal" evidence="22">
    <location>
        <begin position="3382"/>
        <end position="3429"/>
    </location>
</feature>
<evidence type="ECO:0000259" key="14">
    <source>
        <dbReference type="Pfam" id="PF03028"/>
    </source>
</evidence>
<dbReference type="Pfam" id="PF12774">
    <property type="entry name" value="AAA_6"/>
    <property type="match status" value="1"/>
</dbReference>
<comment type="similarity">
    <text evidence="2">Belongs to the dynein heavy chain family.</text>
</comment>
<keyword evidence="11" id="KW-0206">Cytoskeleton</keyword>
<dbReference type="EMBL" id="FZQP02000726">
    <property type="protein sequence ID" value="VVC90144.1"/>
    <property type="molecule type" value="Genomic_DNA"/>
</dbReference>
<keyword evidence="8 13" id="KW-0175">Coiled coil</keyword>
<evidence type="ECO:0000256" key="9">
    <source>
        <dbReference type="ARBA" id="ARBA00023069"/>
    </source>
</evidence>
<dbReference type="FunFam" id="3.40.50.300:FF:000063">
    <property type="entry name" value="dynein heavy chain 6, axonemal"/>
    <property type="match status" value="1"/>
</dbReference>
<sequence length="3433" mass="394617">MCISHVNIAIILNNLQRRLEVECLVTECPHSLKISTQIDSVAEMLREIYYGQIEEFIKMYTKKKKIKYHDIVYDNLDRDAIPKRGYYSELVSNMTKEDPSKEVFAKKRMKLLLQAKTDKLAPMLVSLPRPKRVKVLLPPGRWTTYKDDDSIQFPFETFVPKLQFLSVVLPKEEPRLVKIERLRRKFLAANMKKMLRHLNIKPYVLIPPSEYPITEQENYSLYSPFPKLDLEIFDNTEFDCSIRVLDSLSYPKRTLELREMITLYKCLIIYTRSWTNVAAFSFDKQTEKWDVMALDGSKRRFQMFHVPYWNSAIAYRLPRIRLMFKADDPDTFAQRIKFAVDLRAEVENNIRFYLYLDCLLLHSLPRMPLHYMPSILNMVRIHKQAKVVDEVRLTSLKNEAELSYRKAEGKMKMIYTITRFPELYNFISPPSKEYVAPVPDYGRYPCVMDDFKGRVKFNQWYSLYVLIESVSCIHLVVEECLKVYVKIFEHNVAECDCARYQDVVQGRREGVSLTDPIPDISTQLAVLCGHLCDAVSKLCRFMQLVRFRMQYALRYCIEASMAMFVTLCESPCLCTYWCEDDYEWDSSDLINSPFRSHLPTLFYFQLMMSADGPYYTTPPEQFEIVIQRLFREMLYRCHFIPQVHPIIMTGLVFDKELFLTSIGLMEPNVVEYRDRLLKAYRKATIPLKAYMRQYEGYREIYALDIEEYVENFRQEKHSASETREEIQMHYDAKQELIWRLPQYINIGPFALNVDSLKQLLVNKRSDIINALLTMWAEEVRLVVDDVILAYKSIIRKLGEKPNTIEHVFEIREWMESIPFALKTQEDIMKKVHTVVATTEFLEEEQEKFWKLHQQDEQTLSDKIDMFTAQCMALTLQNDFSRVHEIANDIKKAWKGMKDSQDWGRILNTRQKLFGQPVVPFADLNRLVKEFEPYRNLWVTASDIKIVFWIGITVTMNEKQTFQMCLKQGMAQHGELIAEIGELASKEYVIEQCLDKMLADWATKTMEIAPYKTTGTFIMKIADETLQLLDEHLLATQQLSFSPFKAAFELRIQEWDDKIRLTQKVVDEWIECQKEWMYLEPIFTSEDISRQLPLEAKKYGTMERIWRRIMSAAAACPKIMIICPDSRLLDSLVEARHLLAVVSRGLNEYMELKRLRFPRFFFLSDDELLEILSQSRNPRAVQPHLRKCFENIAKVTFESDLKITEMHSSEGEIVPLKYQFYPSMNVEQWLLLLEDTMRHSIRLTLIAGMEELWQLPRAEWVLRWPGQVVIAGSQTAWTAGVEQAISEYRMDGYFEEIYYSVEKDMIPLEEGELPEIFQDETHLDTSLYYRQFSQNHCDDLAKALAVQCVVFNCSDQLDYMAMGKFFKGLAASGAWACFDEFNRIDIEVLSVVAQQVVTIQKAQVAHLDHFMFEGVDLPLKASCSVFITMNPGYAGRTELPDNLKALFRPIAMMVPDYALIAEISLFSYGFYEAKILAGKITTTFRLSSEQLSSQDHYDFGMRAVKTVILVAGNLIRQMTDADERQIVLRALRDVNVPKFLADDLVLFNAFIFKIIQLTDGILSSLVRAGIAVEDMDKRWYVFDGPVDAVWIENMNTVLDDNKKLCLSSGEIMKLTDRQRMIFEVADLAVASPATVSRCGMVYLDTKVVGLQPLVNAWMKSNLPSMADNIRKSLYNLITTYLYPALTLLRSRLTEIVASIDSSLVLKFLELLDYRLRPLTGKDDRPPPGGPFIAMMPKLAPCWVVWAVIWSVGATCDHNGRAIFSDFMRNLMVESGTKPLFPKEGRVYDYTLHDGGFTDPTDDGEPANPYWYNWMANLEEYEVDPEWQFADIEVPTLDNVRSAAIMGYKIANYNHVICVGPTGTGKTVTITSKLSRGLHKKFICEFLVFSARTSANQTQDVIDSKLDRRRRGVFGPPPTKRQVFFIDDLNMPALEVYGAQPPIELLRQFMDFSGWYDRTNIGEFRTLIDVGIVAAMGPPGGGRNPVTMRLMRHFHYVSFTEMEYASKYLIFLTILKSWTRNFHQNVTIRENPFLKGSIEIFNSLVEELLPTPTKSHYTFNLRDLSKVFQGILMMDPHLVKKTSDLIGGRLMLFGDFMDIGADDRKYLEITDKEELDEVLANYLNEYNLSTTAPLDLVLFDDAVAHLCRVSRIIKMESFLEDLNNILSSGDVPNIYEAEDLDKIYMSVRHAVMELNLPATKTNLFACYQRRVRSNLHIVIVMSPVGELFRARLRQFPSLVNCCTIDWFSEWPRSALSSVARHFFTNMGELQCTDEVIESMVSVCCYVHQSVVDASTRFLAELNRLNYVTPMSYMEMLAAYADMFRKKQRSILQESNALKTGLNKLNQTEVEVKQLQIELAELKPLMEKAAEETRKVIEQIASDTAIAEEARIKVEKEQAIAEAMAKETTAMAEDAQRDLDEAMPALRAAEKALQELNRNDVVEVKAMKKPPGGVVLVIESLCVVFDIKPIKEPGASFGEKILNYWKPGSQMLADPTAFLDSLMKFDKESITEDMIKKLKSVDASGQIKQVLSLSAAMLANAKAKMQALLEGIAKLNAYLQEKEDEKRKMEEDINQCLARMDRANRLLNGLSSERVRWISTIKELDVAIINLIGDILLSACYSILTNFYAVNVPHTPGATPLSTLGDAVLIRNWQMYGLPRDPLSVESAVLMSNSRRWPLIIDPQTQANKWIRAMRQYFRQAGQLVLKLGDSLIPFTAGFRLYITTKLPNPRYTPETSVKVQIVNFALVPRPDLEELRGQLIVSRAQMASQLAEMQSAILYGLSNSEGSPVDDVPLIQTLEAIKIKSAEILIKVEDIERTSAEIDETRQDYVPVANRGQILFFCLSGMANVDPMYQYSLEWFVKLFIRSMAETEPNEDIIERVEIIIEHFTFLLYQNVCRSLFERHKLLFAFLLCARILLDKGTIRHEMDNPEPKWISPRMWLDMQQLASIPTMHQFVMDFTENIRFFKTYYDSMNPHKLPYPKPLDTQLDPFQKLLVLKCLRPDKLIPGLQDYVVVGLGARFVEPQPADLAALYAESDPLAPIIFVLSTGTDPAADLLKFAEKMKMGKRFESISLGQGQGPLAENMMKIGCDFGNWVFFQNCHLSPSWMPVLELNVEHIMPETVHKDFRLWLTSTPSPFFPVALLQNVPDFLDYFNSSDSKVPNFKWLLFSLCLFHGVVLERRKFGPLGFNIPYEFTDGDLRICISQLHMFLTEYNEVPLRNLQPKEAAGEGGATAEEMTEAAAKEILSVLPKTLDTKYITATYPVSYKESLNTVLAQEAIRYNRLLSVIQTSLKDLLKALKGLVVMSEALESMAGSLAKNNVPAMWSSKAYPSLKPLDEGIPKVFWISGFYFPQAFLTGALQNYARKNIIAIDTVAYAFEAGLYECPTYKTLVRAGTLSTTGHSTNYVMTIELATHKPQAHWIKRGVALFCALDY</sequence>
<feature type="domain" description="Dynein heavy chain coiled coil stalk" evidence="17">
    <location>
        <begin position="2532"/>
        <end position="2620"/>
    </location>
</feature>
<feature type="domain" description="Dynein heavy chain AAA 5 extension" evidence="20">
    <location>
        <begin position="1672"/>
        <end position="1791"/>
    </location>
</feature>
<evidence type="ECO:0000256" key="3">
    <source>
        <dbReference type="ARBA" id="ARBA00022490"/>
    </source>
</evidence>
<dbReference type="Pfam" id="PF17857">
    <property type="entry name" value="AAA_lid_1"/>
    <property type="match status" value="1"/>
</dbReference>
<dbReference type="Gene3D" id="1.10.287.2610">
    <property type="match status" value="2"/>
</dbReference>
<dbReference type="Pfam" id="PF03028">
    <property type="entry name" value="Dynein_heavy"/>
    <property type="match status" value="1"/>
</dbReference>
<gene>
    <name evidence="23" type="ORF">LSINAPIS_LOCUS3123</name>
</gene>
<dbReference type="Gene3D" id="1.20.140.100">
    <property type="entry name" value="Dynein heavy chain, N-terminal domain 2"/>
    <property type="match status" value="1"/>
</dbReference>
<evidence type="ECO:0000256" key="10">
    <source>
        <dbReference type="ARBA" id="ARBA00023175"/>
    </source>
</evidence>
<reference evidence="23 24" key="1">
    <citation type="submission" date="2017-07" db="EMBL/GenBank/DDBJ databases">
        <authorList>
            <person name="Talla V."/>
            <person name="Backstrom N."/>
        </authorList>
    </citation>
    <scope>NUCLEOTIDE SEQUENCE [LARGE SCALE GENOMIC DNA]</scope>
</reference>
<dbReference type="Proteomes" id="UP000324832">
    <property type="component" value="Unassembled WGS sequence"/>
</dbReference>
<dbReference type="Pfam" id="PF18199">
    <property type="entry name" value="Dynein_C"/>
    <property type="match status" value="2"/>
</dbReference>
<evidence type="ECO:0000256" key="2">
    <source>
        <dbReference type="ARBA" id="ARBA00008887"/>
    </source>
</evidence>
<feature type="domain" description="Dynein heavy chain coiled coil stalk" evidence="17">
    <location>
        <begin position="2335"/>
        <end position="2518"/>
    </location>
</feature>
<feature type="domain" description="Dynein heavy chain linker" evidence="15">
    <location>
        <begin position="846"/>
        <end position="1243"/>
    </location>
</feature>
<feature type="domain" description="Dynein heavy chain AAA module D4" evidence="18">
    <location>
        <begin position="2151"/>
        <end position="2320"/>
    </location>
</feature>
<evidence type="ECO:0000259" key="17">
    <source>
        <dbReference type="Pfam" id="PF12777"/>
    </source>
</evidence>
<feature type="domain" description="Dynein heavy chain hydrolytic ATP-binding dynein motor region" evidence="16">
    <location>
        <begin position="1337"/>
        <end position="1552"/>
    </location>
</feature>
<dbReference type="Gene3D" id="3.20.180.20">
    <property type="entry name" value="Dynein heavy chain, N-terminal domain 2"/>
    <property type="match status" value="1"/>
</dbReference>
<dbReference type="PANTHER" id="PTHR22878:SF73">
    <property type="entry name" value="DYNEIN AXONEMAL HEAVY CHAIN 1"/>
    <property type="match status" value="1"/>
</dbReference>
<dbReference type="InterPro" id="IPR024317">
    <property type="entry name" value="Dynein_heavy_chain_D4_dom"/>
</dbReference>
<evidence type="ECO:0000256" key="12">
    <source>
        <dbReference type="ARBA" id="ARBA00023273"/>
    </source>
</evidence>
<dbReference type="Gene3D" id="1.10.8.1220">
    <property type="match status" value="1"/>
</dbReference>
<keyword evidence="4" id="KW-0493">Microtubule</keyword>
<dbReference type="InterPro" id="IPR042222">
    <property type="entry name" value="Dynein_2_N"/>
</dbReference>
<evidence type="ECO:0000256" key="1">
    <source>
        <dbReference type="ARBA" id="ARBA00004430"/>
    </source>
</evidence>
<dbReference type="FunFam" id="3.20.180.20:FF:000003">
    <property type="entry name" value="Dynein heavy chain 12, axonemal"/>
    <property type="match status" value="1"/>
</dbReference>
<dbReference type="GO" id="GO:0007018">
    <property type="term" value="P:microtubule-based movement"/>
    <property type="evidence" value="ECO:0007669"/>
    <property type="project" value="InterPro"/>
</dbReference>
<dbReference type="InterPro" id="IPR043157">
    <property type="entry name" value="Dynein_AAA1S"/>
</dbReference>
<dbReference type="Pfam" id="PF12781">
    <property type="entry name" value="AAA_9"/>
    <property type="match status" value="1"/>
</dbReference>
<dbReference type="InterPro" id="IPR043160">
    <property type="entry name" value="Dynein_C_barrel"/>
</dbReference>
<evidence type="ECO:0000256" key="6">
    <source>
        <dbReference type="ARBA" id="ARBA00022840"/>
    </source>
</evidence>
<keyword evidence="6" id="KW-0067">ATP-binding</keyword>
<evidence type="ECO:0000259" key="21">
    <source>
        <dbReference type="Pfam" id="PF17857"/>
    </source>
</evidence>
<keyword evidence="10" id="KW-0505">Motor protein</keyword>
<dbReference type="InterPro" id="IPR041589">
    <property type="entry name" value="DNAH3_AAA_lid_1"/>
</dbReference>
<dbReference type="InterPro" id="IPR035706">
    <property type="entry name" value="AAA_9"/>
</dbReference>
<feature type="domain" description="Dynein heavy chain C-terminal" evidence="22">
    <location>
        <begin position="3217"/>
        <end position="3378"/>
    </location>
</feature>
<organism evidence="23 24">
    <name type="scientific">Leptidea sinapis</name>
    <dbReference type="NCBI Taxonomy" id="189913"/>
    <lineage>
        <taxon>Eukaryota</taxon>
        <taxon>Metazoa</taxon>
        <taxon>Ecdysozoa</taxon>
        <taxon>Arthropoda</taxon>
        <taxon>Hexapoda</taxon>
        <taxon>Insecta</taxon>
        <taxon>Pterygota</taxon>
        <taxon>Neoptera</taxon>
        <taxon>Endopterygota</taxon>
        <taxon>Lepidoptera</taxon>
        <taxon>Glossata</taxon>
        <taxon>Ditrysia</taxon>
        <taxon>Papilionoidea</taxon>
        <taxon>Pieridae</taxon>
        <taxon>Dismorphiinae</taxon>
        <taxon>Leptidea</taxon>
    </lineage>
</organism>
<dbReference type="Pfam" id="PF12780">
    <property type="entry name" value="AAA_8"/>
    <property type="match status" value="1"/>
</dbReference>
<dbReference type="InterPro" id="IPR041228">
    <property type="entry name" value="Dynein_C"/>
</dbReference>
<keyword evidence="5" id="KW-0547">Nucleotide-binding</keyword>
<feature type="coiled-coil region" evidence="13">
    <location>
        <begin position="2542"/>
        <end position="2590"/>
    </location>
</feature>
<dbReference type="Pfam" id="PF08393">
    <property type="entry name" value="DHC_N2"/>
    <property type="match status" value="1"/>
</dbReference>
<keyword evidence="24" id="KW-1185">Reference proteome</keyword>
<dbReference type="Gene3D" id="3.40.50.300">
    <property type="entry name" value="P-loop containing nucleotide triphosphate hydrolases"/>
    <property type="match status" value="7"/>
</dbReference>
<dbReference type="FunFam" id="1.10.8.710:FF:000001">
    <property type="entry name" value="Dynein axonemal heavy chain 2"/>
    <property type="match status" value="1"/>
</dbReference>
<evidence type="ECO:0000259" key="18">
    <source>
        <dbReference type="Pfam" id="PF12780"/>
    </source>
</evidence>
<evidence type="ECO:0000256" key="11">
    <source>
        <dbReference type="ARBA" id="ARBA00023212"/>
    </source>
</evidence>
<evidence type="ECO:0000256" key="13">
    <source>
        <dbReference type="SAM" id="Coils"/>
    </source>
</evidence>
<dbReference type="GO" id="GO:0008569">
    <property type="term" value="F:minus-end-directed microtubule motor activity"/>
    <property type="evidence" value="ECO:0007669"/>
    <property type="project" value="InterPro"/>
</dbReference>
<keyword evidence="9" id="KW-0969">Cilium</keyword>
<proteinExistence type="inferred from homology"/>
<dbReference type="InterPro" id="IPR004273">
    <property type="entry name" value="Dynein_heavy_D6_P-loop"/>
</dbReference>
<dbReference type="GO" id="GO:0045505">
    <property type="term" value="F:dynein intermediate chain binding"/>
    <property type="evidence" value="ECO:0007669"/>
    <property type="project" value="InterPro"/>
</dbReference>
<dbReference type="Pfam" id="PF12777">
    <property type="entry name" value="MT"/>
    <property type="match status" value="2"/>
</dbReference>